<dbReference type="GO" id="GO:0005737">
    <property type="term" value="C:cytoplasm"/>
    <property type="evidence" value="ECO:0007669"/>
    <property type="project" value="UniProtKB-SubCell"/>
</dbReference>
<keyword evidence="11" id="KW-1185">Reference proteome</keyword>
<proteinExistence type="inferred from homology"/>
<feature type="binding site" evidence="8">
    <location>
        <begin position="9"/>
        <end position="11"/>
    </location>
    <ligand>
        <name>GTP</name>
        <dbReference type="ChEBI" id="CHEBI:37565"/>
    </ligand>
</feature>
<comment type="catalytic activity">
    <reaction evidence="8">
        <text>Mo-molybdopterin + GTP + H(+) = Mo-molybdopterin guanine dinucleotide + diphosphate</text>
        <dbReference type="Rhea" id="RHEA:34243"/>
        <dbReference type="ChEBI" id="CHEBI:15378"/>
        <dbReference type="ChEBI" id="CHEBI:33019"/>
        <dbReference type="ChEBI" id="CHEBI:37565"/>
        <dbReference type="ChEBI" id="CHEBI:71302"/>
        <dbReference type="ChEBI" id="CHEBI:71310"/>
        <dbReference type="EC" id="2.7.7.77"/>
    </reaction>
</comment>
<comment type="function">
    <text evidence="8">Transfers a GMP moiety from GTP to Mo-molybdopterin (Mo-MPT) cofactor (Moco or molybdenum cofactor) to form Mo-molybdopterin guanine dinucleotide (Mo-MGD) cofactor.</text>
</comment>
<name>A0A1M5IH95_9FLAO</name>
<dbReference type="InterPro" id="IPR013482">
    <property type="entry name" value="Molybde_CF_guanTrfase"/>
</dbReference>
<evidence type="ECO:0000256" key="1">
    <source>
        <dbReference type="ARBA" id="ARBA00022490"/>
    </source>
</evidence>
<evidence type="ECO:0000256" key="4">
    <source>
        <dbReference type="ARBA" id="ARBA00022741"/>
    </source>
</evidence>
<dbReference type="Proteomes" id="UP000184516">
    <property type="component" value="Unassembled WGS sequence"/>
</dbReference>
<comment type="similarity">
    <text evidence="8">Belongs to the MobA family.</text>
</comment>
<comment type="cofactor">
    <cofactor evidence="8">
        <name>Mg(2+)</name>
        <dbReference type="ChEBI" id="CHEBI:18420"/>
    </cofactor>
</comment>
<dbReference type="CDD" id="cd02503">
    <property type="entry name" value="MobA"/>
    <property type="match status" value="1"/>
</dbReference>
<dbReference type="EMBL" id="FQWB01000003">
    <property type="protein sequence ID" value="SHG27290.1"/>
    <property type="molecule type" value="Genomic_DNA"/>
</dbReference>
<keyword evidence="4 8" id="KW-0547">Nucleotide-binding</keyword>
<dbReference type="RefSeq" id="WP_073369675.1">
    <property type="nucleotide sequence ID" value="NZ_FQWB01000003.1"/>
</dbReference>
<evidence type="ECO:0000256" key="5">
    <source>
        <dbReference type="ARBA" id="ARBA00022842"/>
    </source>
</evidence>
<comment type="caution">
    <text evidence="8">Lacks conserved residue(s) required for the propagation of feature annotation.</text>
</comment>
<dbReference type="GO" id="GO:0046872">
    <property type="term" value="F:metal ion binding"/>
    <property type="evidence" value="ECO:0007669"/>
    <property type="project" value="UniProtKB-KW"/>
</dbReference>
<evidence type="ECO:0000256" key="3">
    <source>
        <dbReference type="ARBA" id="ARBA00022723"/>
    </source>
</evidence>
<feature type="binding site" evidence="8">
    <location>
        <position position="95"/>
    </location>
    <ligand>
        <name>GTP</name>
        <dbReference type="ChEBI" id="CHEBI:37565"/>
    </ligand>
</feature>
<dbReference type="InterPro" id="IPR025877">
    <property type="entry name" value="MobA-like_NTP_Trfase"/>
</dbReference>
<keyword evidence="10" id="KW-0548">Nucleotidyltransferase</keyword>
<dbReference type="PANTHER" id="PTHR19136:SF81">
    <property type="entry name" value="MOLYBDENUM COFACTOR GUANYLYLTRANSFERASE"/>
    <property type="match status" value="1"/>
</dbReference>
<evidence type="ECO:0000313" key="11">
    <source>
        <dbReference type="Proteomes" id="UP000184516"/>
    </source>
</evidence>
<dbReference type="Pfam" id="PF12804">
    <property type="entry name" value="NTP_transf_3"/>
    <property type="match status" value="1"/>
</dbReference>
<sequence length="188" mass="20970">MENFTGIILAGGKSQRMGTDKGLLPLNGKPFIKHIYEAMKPIFGDNIVVVSSNAAYDAFGYNRIEDLISDKGPVGGLYTALKQSKTKFNLVLSVDVPLITTELVKWLVDNHDDGYLVTQVQVGDKVSPLVAVYDRALRTLLGEHMAGNQLKLRDVIAEVNPQTLIIPEKWEKQLQNINTEEDYKKIQK</sequence>
<dbReference type="GO" id="GO:0005525">
    <property type="term" value="F:GTP binding"/>
    <property type="evidence" value="ECO:0007669"/>
    <property type="project" value="UniProtKB-UniRule"/>
</dbReference>
<evidence type="ECO:0000256" key="6">
    <source>
        <dbReference type="ARBA" id="ARBA00023134"/>
    </source>
</evidence>
<dbReference type="HAMAP" id="MF_00316">
    <property type="entry name" value="MobA"/>
    <property type="match status" value="1"/>
</dbReference>
<dbReference type="SUPFAM" id="SSF53448">
    <property type="entry name" value="Nucleotide-diphospho-sugar transferases"/>
    <property type="match status" value="1"/>
</dbReference>
<evidence type="ECO:0000259" key="9">
    <source>
        <dbReference type="Pfam" id="PF12804"/>
    </source>
</evidence>
<dbReference type="Gene3D" id="3.90.550.10">
    <property type="entry name" value="Spore Coat Polysaccharide Biosynthesis Protein SpsA, Chain A"/>
    <property type="match status" value="1"/>
</dbReference>
<evidence type="ECO:0000256" key="8">
    <source>
        <dbReference type="HAMAP-Rule" id="MF_00316"/>
    </source>
</evidence>
<feature type="binding site" evidence="8">
    <location>
        <position position="21"/>
    </location>
    <ligand>
        <name>GTP</name>
        <dbReference type="ChEBI" id="CHEBI:37565"/>
    </ligand>
</feature>
<keyword evidence="6 8" id="KW-0342">GTP-binding</keyword>
<keyword evidence="5 8" id="KW-0460">Magnesium</keyword>
<keyword evidence="7 8" id="KW-0501">Molybdenum cofactor biosynthesis</keyword>
<evidence type="ECO:0000256" key="2">
    <source>
        <dbReference type="ARBA" id="ARBA00022679"/>
    </source>
</evidence>
<keyword evidence="1 8" id="KW-0963">Cytoplasm</keyword>
<evidence type="ECO:0000256" key="7">
    <source>
        <dbReference type="ARBA" id="ARBA00023150"/>
    </source>
</evidence>
<organism evidence="10 11">
    <name type="scientific">Flavobacterium fluvii</name>
    <dbReference type="NCBI Taxonomy" id="468056"/>
    <lineage>
        <taxon>Bacteria</taxon>
        <taxon>Pseudomonadati</taxon>
        <taxon>Bacteroidota</taxon>
        <taxon>Flavobacteriia</taxon>
        <taxon>Flavobacteriales</taxon>
        <taxon>Flavobacteriaceae</taxon>
        <taxon>Flavobacterium</taxon>
    </lineage>
</organism>
<feature type="binding site" evidence="8">
    <location>
        <position position="95"/>
    </location>
    <ligand>
        <name>Mg(2+)</name>
        <dbReference type="ChEBI" id="CHEBI:18420"/>
    </ligand>
</feature>
<dbReference type="AlphaFoldDB" id="A0A1M5IH95"/>
<evidence type="ECO:0000313" key="10">
    <source>
        <dbReference type="EMBL" id="SHG27290.1"/>
    </source>
</evidence>
<comment type="domain">
    <text evidence="8">The N-terminal domain determines nucleotide recognition and specific binding, while the C-terminal domain determines the specific binding to the target protein.</text>
</comment>
<feature type="domain" description="MobA-like NTP transferase" evidence="9">
    <location>
        <begin position="6"/>
        <end position="158"/>
    </location>
</feature>
<dbReference type="GO" id="GO:0061603">
    <property type="term" value="F:molybdenum cofactor guanylyltransferase activity"/>
    <property type="evidence" value="ECO:0007669"/>
    <property type="project" value="UniProtKB-EC"/>
</dbReference>
<keyword evidence="3 8" id="KW-0479">Metal-binding</keyword>
<dbReference type="InterPro" id="IPR029044">
    <property type="entry name" value="Nucleotide-diphossugar_trans"/>
</dbReference>
<dbReference type="OrthoDB" id="9788394at2"/>
<comment type="subcellular location">
    <subcellularLocation>
        <location evidence="8">Cytoplasm</location>
    </subcellularLocation>
</comment>
<dbReference type="EC" id="2.7.7.77" evidence="8"/>
<keyword evidence="2 8" id="KW-0808">Transferase</keyword>
<gene>
    <name evidence="8" type="primary">mobA</name>
    <name evidence="10" type="ORF">SAMN05443549_10376</name>
</gene>
<dbReference type="STRING" id="468056.SAMN05443549_10376"/>
<accession>A0A1M5IH95</accession>
<dbReference type="GO" id="GO:0006777">
    <property type="term" value="P:Mo-molybdopterin cofactor biosynthetic process"/>
    <property type="evidence" value="ECO:0007669"/>
    <property type="project" value="UniProtKB-KW"/>
</dbReference>
<protein>
    <recommendedName>
        <fullName evidence="8">Probable molybdenum cofactor guanylyltransferase</fullName>
        <shortName evidence="8">MoCo guanylyltransferase</shortName>
        <ecNumber evidence="8">2.7.7.77</ecNumber>
    </recommendedName>
    <alternativeName>
        <fullName evidence="8">GTP:molybdopterin guanylyltransferase</fullName>
    </alternativeName>
    <alternativeName>
        <fullName evidence="8">Mo-MPT guanylyltransferase</fullName>
    </alternativeName>
    <alternativeName>
        <fullName evidence="8">Molybdopterin guanylyltransferase</fullName>
    </alternativeName>
    <alternativeName>
        <fullName evidence="8">Molybdopterin-guanine dinucleotide synthase</fullName>
        <shortName evidence="8">MGD synthase</shortName>
    </alternativeName>
</protein>
<dbReference type="PANTHER" id="PTHR19136">
    <property type="entry name" value="MOLYBDENUM COFACTOR GUANYLYLTRANSFERASE"/>
    <property type="match status" value="1"/>
</dbReference>
<feature type="binding site" evidence="8">
    <location>
        <position position="66"/>
    </location>
    <ligand>
        <name>GTP</name>
        <dbReference type="ChEBI" id="CHEBI:37565"/>
    </ligand>
</feature>
<reference evidence="11" key="1">
    <citation type="submission" date="2016-11" db="EMBL/GenBank/DDBJ databases">
        <authorList>
            <person name="Varghese N."/>
            <person name="Submissions S."/>
        </authorList>
    </citation>
    <scope>NUCLEOTIDE SEQUENCE [LARGE SCALE GENOMIC DNA]</scope>
    <source>
        <strain evidence="11">DSM 19978</strain>
    </source>
</reference>